<dbReference type="RefSeq" id="WP_067529291.1">
    <property type="nucleotide sequence ID" value="NZ_JABELX010000031.1"/>
</dbReference>
<feature type="transmembrane region" description="Helical" evidence="2">
    <location>
        <begin position="20"/>
        <end position="42"/>
    </location>
</feature>
<evidence type="ECO:0000256" key="2">
    <source>
        <dbReference type="SAM" id="Phobius"/>
    </source>
</evidence>
<keyword evidence="2" id="KW-0812">Transmembrane</keyword>
<dbReference type="AlphaFoldDB" id="A0A849CI83"/>
<sequence length="145" mass="15416">MSDDDDKPIRIDQGETRSMLPFLVAAGIIALVVLGIVVAGIISPAEKNVTDSDRLAVAARNFTAARAAADPLDTRIVCAGFDDKRSPLGTEHGDDPPELEFTGLDDPQVDGDRATAAVKVKIDGKETTSTWNFTRSDSGWVVCDS</sequence>
<keyword evidence="2" id="KW-0472">Membrane</keyword>
<evidence type="ECO:0000256" key="1">
    <source>
        <dbReference type="SAM" id="MobiDB-lite"/>
    </source>
</evidence>
<evidence type="ECO:0000313" key="3">
    <source>
        <dbReference type="EMBL" id="NNH75929.1"/>
    </source>
</evidence>
<feature type="compositionally biased region" description="Basic and acidic residues" evidence="1">
    <location>
        <begin position="85"/>
        <end position="95"/>
    </location>
</feature>
<proteinExistence type="predicted"/>
<feature type="region of interest" description="Disordered" evidence="1">
    <location>
        <begin position="85"/>
        <end position="107"/>
    </location>
</feature>
<protein>
    <submittedName>
        <fullName evidence="3">Uncharacterized protein</fullName>
    </submittedName>
</protein>
<keyword evidence="2" id="KW-1133">Transmembrane helix</keyword>
<reference evidence="3 4" key="1">
    <citation type="submission" date="2020-05" db="EMBL/GenBank/DDBJ databases">
        <title>MicrobeNet Type strains.</title>
        <authorList>
            <person name="Nicholson A.C."/>
        </authorList>
    </citation>
    <scope>NUCLEOTIDE SEQUENCE [LARGE SCALE GENOMIC DNA]</scope>
    <source>
        <strain evidence="3 4">JCM 3224</strain>
    </source>
</reference>
<evidence type="ECO:0000313" key="4">
    <source>
        <dbReference type="Proteomes" id="UP000586827"/>
    </source>
</evidence>
<accession>A0A849CI83</accession>
<comment type="caution">
    <text evidence="3">The sequence shown here is derived from an EMBL/GenBank/DDBJ whole genome shotgun (WGS) entry which is preliminary data.</text>
</comment>
<organism evidence="3 4">
    <name type="scientific">Nocardia uniformis</name>
    <dbReference type="NCBI Taxonomy" id="53432"/>
    <lineage>
        <taxon>Bacteria</taxon>
        <taxon>Bacillati</taxon>
        <taxon>Actinomycetota</taxon>
        <taxon>Actinomycetes</taxon>
        <taxon>Mycobacteriales</taxon>
        <taxon>Nocardiaceae</taxon>
        <taxon>Nocardia</taxon>
    </lineage>
</organism>
<keyword evidence="4" id="KW-1185">Reference proteome</keyword>
<dbReference type="EMBL" id="JABELX010000031">
    <property type="protein sequence ID" value="NNH75929.1"/>
    <property type="molecule type" value="Genomic_DNA"/>
</dbReference>
<dbReference type="Proteomes" id="UP000586827">
    <property type="component" value="Unassembled WGS sequence"/>
</dbReference>
<name>A0A849CI83_9NOCA</name>
<gene>
    <name evidence="3" type="ORF">HLB23_39785</name>
</gene>